<evidence type="ECO:0000256" key="2">
    <source>
        <dbReference type="ARBA" id="ARBA00023134"/>
    </source>
</evidence>
<protein>
    <submittedName>
        <fullName evidence="3">Lin0512 family protein</fullName>
    </submittedName>
</protein>
<dbReference type="RefSeq" id="WP_202831592.1">
    <property type="nucleotide sequence ID" value="NZ_JAETWB010000003.1"/>
</dbReference>
<proteinExistence type="predicted"/>
<dbReference type="Gene3D" id="3.30.1330.20">
    <property type="entry name" value="Tubulin/FtsZ, C-terminal domain"/>
    <property type="match status" value="1"/>
</dbReference>
<dbReference type="PANTHER" id="PTHR34784">
    <property type="entry name" value="50S RIBOSOMAL PROTEIN L34"/>
    <property type="match status" value="1"/>
</dbReference>
<comment type="caution">
    <text evidence="3">The sequence shown here is derived from an EMBL/GenBank/DDBJ whole genome shotgun (WGS) entry which is preliminary data.</text>
</comment>
<sequence length="113" mass="12050">MTARRVILEMGAGNDLHGGDYTKAALRAVQDALHHSSLTMLRSLKLDPKTMLVDVTIGVQRPERVDAERVRSSLPHGIVTVKVMKGGLDVPGDEGSDVAVIASAAISVRLELP</sequence>
<accession>A0ABS1U1A6</accession>
<dbReference type="Pfam" id="PF09585">
    <property type="entry name" value="Lin0512_fam"/>
    <property type="match status" value="1"/>
</dbReference>
<reference evidence="3 4" key="1">
    <citation type="submission" date="2021-01" db="EMBL/GenBank/DDBJ databases">
        <title>Belnapia mucosa sp. nov. and Belnapia arida sp. nov., isolated from the Tabernas Desert (Almeria, Spain).</title>
        <authorList>
            <person name="Molina-Menor E."/>
            <person name="Vidal-Verdu A."/>
            <person name="Calonge A."/>
            <person name="Satari L."/>
            <person name="Pereto J."/>
            <person name="Porcar M."/>
        </authorList>
    </citation>
    <scope>NUCLEOTIDE SEQUENCE [LARGE SCALE GENOMIC DNA]</scope>
    <source>
        <strain evidence="3 4">T18</strain>
    </source>
</reference>
<keyword evidence="2" id="KW-0342">GTP-binding</keyword>
<dbReference type="InterPro" id="IPR011719">
    <property type="entry name" value="CHP02058"/>
</dbReference>
<dbReference type="InterPro" id="IPR037103">
    <property type="entry name" value="Tubulin/FtsZ-like_C"/>
</dbReference>
<evidence type="ECO:0000256" key="1">
    <source>
        <dbReference type="ARBA" id="ARBA00022741"/>
    </source>
</evidence>
<dbReference type="NCBIfam" id="TIGR02058">
    <property type="entry name" value="lin0512_fam"/>
    <property type="match status" value="1"/>
</dbReference>
<gene>
    <name evidence="3" type="ORF">JMJ56_10585</name>
</gene>
<evidence type="ECO:0000313" key="3">
    <source>
        <dbReference type="EMBL" id="MBL6078453.1"/>
    </source>
</evidence>
<dbReference type="PANTHER" id="PTHR34784:SF1">
    <property type="entry name" value="50S RIBOSOMAL PROTEIN L34"/>
    <property type="match status" value="1"/>
</dbReference>
<evidence type="ECO:0000313" key="4">
    <source>
        <dbReference type="Proteomes" id="UP000660885"/>
    </source>
</evidence>
<organism evidence="3 4">
    <name type="scientific">Belnapia arida</name>
    <dbReference type="NCBI Taxonomy" id="2804533"/>
    <lineage>
        <taxon>Bacteria</taxon>
        <taxon>Pseudomonadati</taxon>
        <taxon>Pseudomonadota</taxon>
        <taxon>Alphaproteobacteria</taxon>
        <taxon>Acetobacterales</taxon>
        <taxon>Roseomonadaceae</taxon>
        <taxon>Belnapia</taxon>
    </lineage>
</organism>
<dbReference type="EMBL" id="JAETWB010000003">
    <property type="protein sequence ID" value="MBL6078453.1"/>
    <property type="molecule type" value="Genomic_DNA"/>
</dbReference>
<keyword evidence="4" id="KW-1185">Reference proteome</keyword>
<dbReference type="Proteomes" id="UP000660885">
    <property type="component" value="Unassembled WGS sequence"/>
</dbReference>
<keyword evidence="1" id="KW-0547">Nucleotide-binding</keyword>
<name>A0ABS1U1A6_9PROT</name>